<feature type="signal peptide" evidence="1">
    <location>
        <begin position="1"/>
        <end position="20"/>
    </location>
</feature>
<protein>
    <submittedName>
        <fullName evidence="3">Major paralogous domain-containing protein</fullName>
    </submittedName>
</protein>
<evidence type="ECO:0000313" key="4">
    <source>
        <dbReference type="Proteomes" id="UP000183670"/>
    </source>
</evidence>
<dbReference type="AlphaFoldDB" id="A0A1G6G7I8"/>
<dbReference type="NCBIfam" id="TIGR02145">
    <property type="entry name" value="Fib_succ_major"/>
    <property type="match status" value="1"/>
</dbReference>
<dbReference type="Proteomes" id="UP000183670">
    <property type="component" value="Unassembled WGS sequence"/>
</dbReference>
<organism evidence="3 4">
    <name type="scientific">Bacteroides ovatus</name>
    <dbReference type="NCBI Taxonomy" id="28116"/>
    <lineage>
        <taxon>Bacteria</taxon>
        <taxon>Pseudomonadati</taxon>
        <taxon>Bacteroidota</taxon>
        <taxon>Bacteroidia</taxon>
        <taxon>Bacteroidales</taxon>
        <taxon>Bacteroidaceae</taxon>
        <taxon>Bacteroides</taxon>
    </lineage>
</organism>
<accession>A0A1G6G7I8</accession>
<keyword evidence="1" id="KW-0732">Signal</keyword>
<evidence type="ECO:0000313" key="3">
    <source>
        <dbReference type="EMBL" id="SDB77783.1"/>
    </source>
</evidence>
<sequence length="242" mass="27984">MKLYKITVCLLCTLLGTACSNDDDNTLPTVTPEATGTFTDERDGAEYHWVRIGGLDWMVENFRYQLTIEDEWYGTIMDETKCCYYLDYNAYQSGNIDEDKWSAKYGYLYTQQGALEATPDGWRLPTDEDWMSLEKALGMSQADADADEWRGTVTGQLMRQSSEGTLLNMLMAGYYTQHTIMSTSGYRFMGSYGFYWTATADPSKEGDYYFYRKLYYQSSQVYRQSMEPDANKLSIRYVRNAH</sequence>
<dbReference type="Pfam" id="PF09603">
    <property type="entry name" value="Fib_succ_major"/>
    <property type="match status" value="1"/>
</dbReference>
<feature type="chain" id="PRO_5010186795" evidence="1">
    <location>
        <begin position="21"/>
        <end position="242"/>
    </location>
</feature>
<dbReference type="EMBL" id="FMYE01000027">
    <property type="protein sequence ID" value="SDB77783.1"/>
    <property type="molecule type" value="Genomic_DNA"/>
</dbReference>
<dbReference type="InterPro" id="IPR011871">
    <property type="entry name" value="Fib_succ_major"/>
</dbReference>
<evidence type="ECO:0000259" key="2">
    <source>
        <dbReference type="Pfam" id="PF09603"/>
    </source>
</evidence>
<evidence type="ECO:0000256" key="1">
    <source>
        <dbReference type="SAM" id="SignalP"/>
    </source>
</evidence>
<proteinExistence type="predicted"/>
<reference evidence="3 4" key="1">
    <citation type="submission" date="2016-10" db="EMBL/GenBank/DDBJ databases">
        <authorList>
            <person name="de Groot N.N."/>
        </authorList>
    </citation>
    <scope>NUCLEOTIDE SEQUENCE [LARGE SCALE GENOMIC DNA]</scope>
    <source>
        <strain evidence="3 4">NLAE-zl-C500</strain>
    </source>
</reference>
<feature type="domain" description="Fibrobacter succinogenes major paralogous" evidence="2">
    <location>
        <begin position="50"/>
        <end position="239"/>
    </location>
</feature>
<name>A0A1G6G7I8_BACOV</name>
<dbReference type="RefSeq" id="WP_074558706.1">
    <property type="nucleotide sequence ID" value="NZ_FMYE01000027.1"/>
</dbReference>
<gene>
    <name evidence="3" type="ORF">SAMN05192581_102744</name>
</gene>
<dbReference type="PROSITE" id="PS51257">
    <property type="entry name" value="PROKAR_LIPOPROTEIN"/>
    <property type="match status" value="1"/>
</dbReference>